<keyword evidence="1" id="KW-0812">Transmembrane</keyword>
<evidence type="ECO:0000259" key="2">
    <source>
        <dbReference type="Pfam" id="PF07727"/>
    </source>
</evidence>
<name>A0A438HTM0_VITVI</name>
<proteinExistence type="predicted"/>
<evidence type="ECO:0000313" key="3">
    <source>
        <dbReference type="EMBL" id="RVW87785.1"/>
    </source>
</evidence>
<accession>A0A438HTM0</accession>
<evidence type="ECO:0000313" key="4">
    <source>
        <dbReference type="Proteomes" id="UP000288805"/>
    </source>
</evidence>
<dbReference type="InterPro" id="IPR043502">
    <property type="entry name" value="DNA/RNA_pol_sf"/>
</dbReference>
<keyword evidence="1" id="KW-0472">Membrane</keyword>
<dbReference type="Pfam" id="PF07727">
    <property type="entry name" value="RVT_2"/>
    <property type="match status" value="1"/>
</dbReference>
<keyword evidence="1" id="KW-1133">Transmembrane helix</keyword>
<sequence>MVDEMVALHSNGTWDLVVYPLIASIHLLLSMATMRYWPLYQLDIKNVFLHGDLAKEVYMEQLPGFVAQGESGLVCRLRRSLYGLKQSPRAWFNRFSYVVQEFGMSAVQQTIPFSIIITLRVVYLSGSLCGRHRHYRQ</sequence>
<dbReference type="AlphaFoldDB" id="A0A438HTM0"/>
<gene>
    <name evidence="3" type="primary">RE2_248</name>
    <name evidence="3" type="ORF">CK203_043986</name>
</gene>
<dbReference type="InterPro" id="IPR013103">
    <property type="entry name" value="RVT_2"/>
</dbReference>
<dbReference type="Proteomes" id="UP000288805">
    <property type="component" value="Unassembled WGS sequence"/>
</dbReference>
<reference evidence="3 4" key="1">
    <citation type="journal article" date="2018" name="PLoS Genet.">
        <title>Population sequencing reveals clonal diversity and ancestral inbreeding in the grapevine cultivar Chardonnay.</title>
        <authorList>
            <person name="Roach M.J."/>
            <person name="Johnson D.L."/>
            <person name="Bohlmann J."/>
            <person name="van Vuuren H.J."/>
            <person name="Jones S.J."/>
            <person name="Pretorius I.S."/>
            <person name="Schmidt S.A."/>
            <person name="Borneman A.R."/>
        </authorList>
    </citation>
    <scope>NUCLEOTIDE SEQUENCE [LARGE SCALE GENOMIC DNA]</scope>
    <source>
        <strain evidence="4">cv. Chardonnay</strain>
        <tissue evidence="3">Leaf</tissue>
    </source>
</reference>
<feature type="domain" description="Reverse transcriptase Ty1/copia-type" evidence="2">
    <location>
        <begin position="16"/>
        <end position="105"/>
    </location>
</feature>
<comment type="caution">
    <text evidence="3">The sequence shown here is derived from an EMBL/GenBank/DDBJ whole genome shotgun (WGS) entry which is preliminary data.</text>
</comment>
<dbReference type="EMBL" id="QGNW01000180">
    <property type="protein sequence ID" value="RVW87785.1"/>
    <property type="molecule type" value="Genomic_DNA"/>
</dbReference>
<evidence type="ECO:0000256" key="1">
    <source>
        <dbReference type="SAM" id="Phobius"/>
    </source>
</evidence>
<organism evidence="3 4">
    <name type="scientific">Vitis vinifera</name>
    <name type="common">Grape</name>
    <dbReference type="NCBI Taxonomy" id="29760"/>
    <lineage>
        <taxon>Eukaryota</taxon>
        <taxon>Viridiplantae</taxon>
        <taxon>Streptophyta</taxon>
        <taxon>Embryophyta</taxon>
        <taxon>Tracheophyta</taxon>
        <taxon>Spermatophyta</taxon>
        <taxon>Magnoliopsida</taxon>
        <taxon>eudicotyledons</taxon>
        <taxon>Gunneridae</taxon>
        <taxon>Pentapetalae</taxon>
        <taxon>rosids</taxon>
        <taxon>Vitales</taxon>
        <taxon>Vitaceae</taxon>
        <taxon>Viteae</taxon>
        <taxon>Vitis</taxon>
    </lineage>
</organism>
<protein>
    <submittedName>
        <fullName evidence="3">Retrovirus-related Pol polyprotein from transposon RE2</fullName>
    </submittedName>
</protein>
<dbReference type="SUPFAM" id="SSF56672">
    <property type="entry name" value="DNA/RNA polymerases"/>
    <property type="match status" value="1"/>
</dbReference>
<feature type="transmembrane region" description="Helical" evidence="1">
    <location>
        <begin position="16"/>
        <end position="37"/>
    </location>
</feature>